<protein>
    <submittedName>
        <fullName evidence="2">Uncharacterized protein</fullName>
    </submittedName>
</protein>
<dbReference type="OrthoDB" id="2989731at2"/>
<accession>A0A7W1XAL9</accession>
<organism evidence="2 3">
    <name type="scientific">Thermoactinomyces daqus</name>
    <dbReference type="NCBI Taxonomy" id="1329516"/>
    <lineage>
        <taxon>Bacteria</taxon>
        <taxon>Bacillati</taxon>
        <taxon>Bacillota</taxon>
        <taxon>Bacilli</taxon>
        <taxon>Bacillales</taxon>
        <taxon>Thermoactinomycetaceae</taxon>
        <taxon>Thermoactinomyces</taxon>
    </lineage>
</organism>
<feature type="transmembrane region" description="Helical" evidence="1">
    <location>
        <begin position="12"/>
        <end position="35"/>
    </location>
</feature>
<sequence>MMKRYRRIGAEIFLTVAVVISLKQWFFPFLISLWFHDSLIADMVTEWTVLIVGAFTFFIYLGLGSSAKHVHHLPMRQSILGFVIFHLPLLLENAPLVQSFCRDWKNLLGDLLVLFFPWHFFSSLEIFMVYLLLFLFGRVIKITDLDEERAGMKEERLHQSTF</sequence>
<evidence type="ECO:0000313" key="3">
    <source>
        <dbReference type="Proteomes" id="UP000530514"/>
    </source>
</evidence>
<gene>
    <name evidence="2" type="ORF">H1164_09590</name>
</gene>
<feature type="transmembrane region" description="Helical" evidence="1">
    <location>
        <begin position="79"/>
        <end position="96"/>
    </location>
</feature>
<proteinExistence type="predicted"/>
<name>A0A7W1XAL9_9BACL</name>
<comment type="caution">
    <text evidence="2">The sequence shown here is derived from an EMBL/GenBank/DDBJ whole genome shotgun (WGS) entry which is preliminary data.</text>
</comment>
<reference evidence="2 3" key="1">
    <citation type="submission" date="2020-07" db="EMBL/GenBank/DDBJ databases">
        <authorList>
            <person name="Feng H."/>
        </authorList>
    </citation>
    <scope>NUCLEOTIDE SEQUENCE [LARGE SCALE GENOMIC DNA]</scope>
    <source>
        <strain evidence="3">s-11</strain>
    </source>
</reference>
<dbReference type="RefSeq" id="WP_033101419.1">
    <property type="nucleotide sequence ID" value="NZ_JACEIP010000012.1"/>
</dbReference>
<dbReference type="EMBL" id="JACEIP010000012">
    <property type="protein sequence ID" value="MBA4543152.1"/>
    <property type="molecule type" value="Genomic_DNA"/>
</dbReference>
<dbReference type="AlphaFoldDB" id="A0A7W1XAL9"/>
<evidence type="ECO:0000256" key="1">
    <source>
        <dbReference type="SAM" id="Phobius"/>
    </source>
</evidence>
<feature type="transmembrane region" description="Helical" evidence="1">
    <location>
        <begin position="47"/>
        <end position="67"/>
    </location>
</feature>
<feature type="transmembrane region" description="Helical" evidence="1">
    <location>
        <begin position="116"/>
        <end position="136"/>
    </location>
</feature>
<evidence type="ECO:0000313" key="2">
    <source>
        <dbReference type="EMBL" id="MBA4543152.1"/>
    </source>
</evidence>
<keyword evidence="1" id="KW-0812">Transmembrane</keyword>
<keyword evidence="1" id="KW-1133">Transmembrane helix</keyword>
<keyword evidence="3" id="KW-1185">Reference proteome</keyword>
<dbReference type="Proteomes" id="UP000530514">
    <property type="component" value="Unassembled WGS sequence"/>
</dbReference>
<keyword evidence="1" id="KW-0472">Membrane</keyword>